<sequence>MLSLRKQKQSKWSLYKNTDTSSAVISSKAYLFSLSSPLTKRLSVVLNGPSYKTALMLLILFLASSQAKSAAPWAVKQNRSDHGRALSAHSTDTLSRHGMREESSRRQLAIMRLDIPFAVNGQLMTLCGQIVCNVTSQTIVSSELFLYGPGAPDKQTNYVPPVAAYNPDGSIEFIGNLGFQYKATLERKLVDHAGAAITLGTGSPAQLVSEHSREQAYTLYPADILYIRFTIDDKAGRGQGEVQLGGTKGAVYRYRIIPRK</sequence>
<dbReference type="HOGENOM" id="CLU_1068523_0_0_10"/>
<dbReference type="STRING" id="1166018.FAES_0029"/>
<evidence type="ECO:0000313" key="3">
    <source>
        <dbReference type="Proteomes" id="UP000011058"/>
    </source>
</evidence>
<dbReference type="EMBL" id="HE796683">
    <property type="protein sequence ID" value="CCG98043.1"/>
    <property type="molecule type" value="Genomic_DNA"/>
</dbReference>
<name>I0K1P0_9BACT</name>
<evidence type="ECO:0000313" key="2">
    <source>
        <dbReference type="EMBL" id="CCG98043.1"/>
    </source>
</evidence>
<dbReference type="eggNOG" id="ENOG502ZTJY">
    <property type="taxonomic scope" value="Bacteria"/>
</dbReference>
<reference evidence="2 3" key="1">
    <citation type="journal article" date="2012" name="J. Bacteriol.">
        <title>Genome Sequence of Fibrella aestuarina BUZ 2T, a Filamentous Marine Bacterium.</title>
        <authorList>
            <person name="Filippini M."/>
            <person name="Qi W."/>
            <person name="Blom J."/>
            <person name="Goesmann A."/>
            <person name="Smits T.H."/>
            <person name="Bagheri H.C."/>
        </authorList>
    </citation>
    <scope>NUCLEOTIDE SEQUENCE [LARGE SCALE GENOMIC DNA]</scope>
    <source>
        <strain evidence="3">BUZ 2T</strain>
    </source>
</reference>
<evidence type="ECO:0000256" key="1">
    <source>
        <dbReference type="SAM" id="MobiDB-lite"/>
    </source>
</evidence>
<dbReference type="Proteomes" id="UP000011058">
    <property type="component" value="Chromosome"/>
</dbReference>
<proteinExistence type="predicted"/>
<feature type="region of interest" description="Disordered" evidence="1">
    <location>
        <begin position="82"/>
        <end position="101"/>
    </location>
</feature>
<dbReference type="KEGG" id="fae:FAES_0029"/>
<keyword evidence="3" id="KW-1185">Reference proteome</keyword>
<gene>
    <name evidence="2" type="ORF">FAES_0029</name>
</gene>
<dbReference type="AlphaFoldDB" id="I0K1P0"/>
<organism evidence="2 3">
    <name type="scientific">Fibrella aestuarina BUZ 2</name>
    <dbReference type="NCBI Taxonomy" id="1166018"/>
    <lineage>
        <taxon>Bacteria</taxon>
        <taxon>Pseudomonadati</taxon>
        <taxon>Bacteroidota</taxon>
        <taxon>Cytophagia</taxon>
        <taxon>Cytophagales</taxon>
        <taxon>Spirosomataceae</taxon>
        <taxon>Fibrella</taxon>
    </lineage>
</organism>
<protein>
    <submittedName>
        <fullName evidence="2">Uncharacterized protein</fullName>
    </submittedName>
</protein>
<accession>I0K1P0</accession>